<dbReference type="Proteomes" id="UP000176787">
    <property type="component" value="Unassembled WGS sequence"/>
</dbReference>
<evidence type="ECO:0000256" key="10">
    <source>
        <dbReference type="ARBA" id="ARBA00023136"/>
    </source>
</evidence>
<dbReference type="PANTHER" id="PTHR42837">
    <property type="entry name" value="REGULATOR OF SIGMA-E PROTEASE RSEP"/>
    <property type="match status" value="1"/>
</dbReference>
<accession>A0A1G2F2Y1</accession>
<keyword evidence="5 11" id="KW-0812">Transmembrane</keyword>
<comment type="similarity">
    <text evidence="3">Belongs to the peptidase M50B family.</text>
</comment>
<name>A0A1G2F2Y1_9BACT</name>
<comment type="subcellular location">
    <subcellularLocation>
        <location evidence="2">Membrane</location>
        <topology evidence="2">Multi-pass membrane protein</topology>
    </subcellularLocation>
</comment>
<evidence type="ECO:0000256" key="6">
    <source>
        <dbReference type="ARBA" id="ARBA00022801"/>
    </source>
</evidence>
<evidence type="ECO:0000259" key="12">
    <source>
        <dbReference type="Pfam" id="PF02163"/>
    </source>
</evidence>
<reference evidence="13 14" key="1">
    <citation type="journal article" date="2016" name="Nat. Commun.">
        <title>Thousands of microbial genomes shed light on interconnected biogeochemical processes in an aquifer system.</title>
        <authorList>
            <person name="Anantharaman K."/>
            <person name="Brown C.T."/>
            <person name="Hug L.A."/>
            <person name="Sharon I."/>
            <person name="Castelle C.J."/>
            <person name="Probst A.J."/>
            <person name="Thomas B.C."/>
            <person name="Singh A."/>
            <person name="Wilkins M.J."/>
            <person name="Karaoz U."/>
            <person name="Brodie E.L."/>
            <person name="Williams K.H."/>
            <person name="Hubbard S.S."/>
            <person name="Banfield J.F."/>
        </authorList>
    </citation>
    <scope>NUCLEOTIDE SEQUENCE [LARGE SCALE GENOMIC DNA]</scope>
</reference>
<keyword evidence="6" id="KW-0378">Hydrolase</keyword>
<feature type="domain" description="Peptidase M50" evidence="12">
    <location>
        <begin position="8"/>
        <end position="341"/>
    </location>
</feature>
<dbReference type="STRING" id="1801726.A3H02_00630"/>
<evidence type="ECO:0000313" key="14">
    <source>
        <dbReference type="Proteomes" id="UP000176787"/>
    </source>
</evidence>
<keyword evidence="4" id="KW-0645">Protease</keyword>
<dbReference type="GO" id="GO:0016020">
    <property type="term" value="C:membrane"/>
    <property type="evidence" value="ECO:0007669"/>
    <property type="project" value="UniProtKB-SubCell"/>
</dbReference>
<feature type="transmembrane region" description="Helical" evidence="11">
    <location>
        <begin position="281"/>
        <end position="304"/>
    </location>
</feature>
<feature type="transmembrane region" description="Helical" evidence="11">
    <location>
        <begin position="5"/>
        <end position="26"/>
    </location>
</feature>
<dbReference type="InterPro" id="IPR008915">
    <property type="entry name" value="Peptidase_M50"/>
</dbReference>
<dbReference type="Gene3D" id="2.30.42.10">
    <property type="match status" value="1"/>
</dbReference>
<keyword evidence="9" id="KW-0482">Metalloprotease</keyword>
<evidence type="ECO:0000256" key="8">
    <source>
        <dbReference type="ARBA" id="ARBA00022989"/>
    </source>
</evidence>
<dbReference type="InterPro" id="IPR004387">
    <property type="entry name" value="Pept_M50_Zn"/>
</dbReference>
<keyword evidence="10 11" id="KW-0472">Membrane</keyword>
<dbReference type="PANTHER" id="PTHR42837:SF2">
    <property type="entry name" value="MEMBRANE METALLOPROTEASE ARASP2, CHLOROPLASTIC-RELATED"/>
    <property type="match status" value="1"/>
</dbReference>
<proteinExistence type="inferred from homology"/>
<evidence type="ECO:0000256" key="3">
    <source>
        <dbReference type="ARBA" id="ARBA00007931"/>
    </source>
</evidence>
<feature type="transmembrane region" description="Helical" evidence="11">
    <location>
        <begin position="325"/>
        <end position="348"/>
    </location>
</feature>
<dbReference type="Pfam" id="PF02163">
    <property type="entry name" value="Peptidase_M50"/>
    <property type="match status" value="1"/>
</dbReference>
<dbReference type="AlphaFoldDB" id="A0A1G2F2Y1"/>
<evidence type="ECO:0000256" key="9">
    <source>
        <dbReference type="ARBA" id="ARBA00023049"/>
    </source>
</evidence>
<feature type="transmembrane region" description="Helical" evidence="11">
    <location>
        <begin position="86"/>
        <end position="113"/>
    </location>
</feature>
<dbReference type="CDD" id="cd06163">
    <property type="entry name" value="S2P-M50_PDZ_RseP-like"/>
    <property type="match status" value="1"/>
</dbReference>
<evidence type="ECO:0000256" key="2">
    <source>
        <dbReference type="ARBA" id="ARBA00004141"/>
    </source>
</evidence>
<keyword evidence="7" id="KW-0862">Zinc</keyword>
<dbReference type="InterPro" id="IPR036034">
    <property type="entry name" value="PDZ_sf"/>
</dbReference>
<feature type="transmembrane region" description="Helical" evidence="11">
    <location>
        <begin position="257"/>
        <end position="275"/>
    </location>
</feature>
<evidence type="ECO:0000256" key="5">
    <source>
        <dbReference type="ARBA" id="ARBA00022692"/>
    </source>
</evidence>
<evidence type="ECO:0000256" key="1">
    <source>
        <dbReference type="ARBA" id="ARBA00001947"/>
    </source>
</evidence>
<evidence type="ECO:0000313" key="13">
    <source>
        <dbReference type="EMBL" id="OGZ32405.1"/>
    </source>
</evidence>
<evidence type="ECO:0000256" key="7">
    <source>
        <dbReference type="ARBA" id="ARBA00022833"/>
    </source>
</evidence>
<keyword evidence="8 11" id="KW-1133">Transmembrane helix</keyword>
<dbReference type="GO" id="GO:0004222">
    <property type="term" value="F:metalloendopeptidase activity"/>
    <property type="evidence" value="ECO:0007669"/>
    <property type="project" value="InterPro"/>
</dbReference>
<comment type="cofactor">
    <cofactor evidence="1">
        <name>Zn(2+)</name>
        <dbReference type="ChEBI" id="CHEBI:29105"/>
    </cofactor>
</comment>
<evidence type="ECO:0000256" key="4">
    <source>
        <dbReference type="ARBA" id="ARBA00022670"/>
    </source>
</evidence>
<dbReference type="GO" id="GO:0006508">
    <property type="term" value="P:proteolysis"/>
    <property type="evidence" value="ECO:0007669"/>
    <property type="project" value="UniProtKB-KW"/>
</dbReference>
<evidence type="ECO:0000256" key="11">
    <source>
        <dbReference type="SAM" id="Phobius"/>
    </source>
</evidence>
<dbReference type="SUPFAM" id="SSF50156">
    <property type="entry name" value="PDZ domain-like"/>
    <property type="match status" value="1"/>
</dbReference>
<comment type="caution">
    <text evidence="13">The sequence shown here is derived from an EMBL/GenBank/DDBJ whole genome shotgun (WGS) entry which is preliminary data.</text>
</comment>
<gene>
    <name evidence="13" type="ORF">A3H02_00630</name>
</gene>
<dbReference type="EMBL" id="MHMS01000008">
    <property type="protein sequence ID" value="OGZ32405.1"/>
    <property type="molecule type" value="Genomic_DNA"/>
</dbReference>
<sequence>MLIAILIFFVVILVIVIVHEFGHFIFARLNGIKVEEFGFGFPPKLFGWQGKETLYSFNLIPLGGFVKIKGEDKEIPEPDSFSAKSIFSRAAILAAGGIFNILFGFILLSFLAWRGLPAISLEDKAGVKNQVVIMNVLENSPAEKLGLKPGDILRTGESLNLKTEFSSFSQVKDFIEKTKGEEIKFVYLRKNKEFQLTAMIEPEKDKHLGVAMANLSILKEKWYKSPIQGAKITWETIKGTAFGIYTLVKNLIIREPVLDMIAGPVGIVSIVNYSLGFGVSFILHLAALISISIAVINLLPFPALDGGRIAFLLFEIVLRKPVNQRIAGFVHAVGFSFLIILMLVITYFDIQRFF</sequence>
<protein>
    <recommendedName>
        <fullName evidence="12">Peptidase M50 domain-containing protein</fullName>
    </recommendedName>
</protein>
<organism evidence="13 14">
    <name type="scientific">Candidatus Niyogibacteria bacterium RIFCSPLOWO2_12_FULL_41_13</name>
    <dbReference type="NCBI Taxonomy" id="1801726"/>
    <lineage>
        <taxon>Bacteria</taxon>
        <taxon>Candidatus Niyogiibacteriota</taxon>
    </lineage>
</organism>